<feature type="compositionally biased region" description="Low complexity" evidence="12">
    <location>
        <begin position="117"/>
        <end position="138"/>
    </location>
</feature>
<evidence type="ECO:0000256" key="6">
    <source>
        <dbReference type="ARBA" id="ARBA00022722"/>
    </source>
</evidence>
<comment type="function">
    <text evidence="10">3' to 5' exoribonuclease required for proper 3' end maturation of MRP RNA and of the U5L snRNA.</text>
</comment>
<organism evidence="14 15">
    <name type="scientific">Ophiobolus disseminans</name>
    <dbReference type="NCBI Taxonomy" id="1469910"/>
    <lineage>
        <taxon>Eukaryota</taxon>
        <taxon>Fungi</taxon>
        <taxon>Dikarya</taxon>
        <taxon>Ascomycota</taxon>
        <taxon>Pezizomycotina</taxon>
        <taxon>Dothideomycetes</taxon>
        <taxon>Pleosporomycetidae</taxon>
        <taxon>Pleosporales</taxon>
        <taxon>Pleosporineae</taxon>
        <taxon>Phaeosphaeriaceae</taxon>
        <taxon>Ophiobolus</taxon>
    </lineage>
</organism>
<evidence type="ECO:0000256" key="8">
    <source>
        <dbReference type="ARBA" id="ARBA00022839"/>
    </source>
</evidence>
<dbReference type="AlphaFoldDB" id="A0A6A6ZME6"/>
<evidence type="ECO:0000256" key="5">
    <source>
        <dbReference type="ARBA" id="ARBA00022552"/>
    </source>
</evidence>
<dbReference type="EMBL" id="MU006235">
    <property type="protein sequence ID" value="KAF2822252.1"/>
    <property type="molecule type" value="Genomic_DNA"/>
</dbReference>
<evidence type="ECO:0000256" key="10">
    <source>
        <dbReference type="ARBA" id="ARBA00037201"/>
    </source>
</evidence>
<name>A0A6A6ZME6_9PLEO</name>
<keyword evidence="6" id="KW-0540">Nuclease</keyword>
<feature type="region of interest" description="Disordered" evidence="12">
    <location>
        <begin position="630"/>
        <end position="659"/>
    </location>
</feature>
<keyword evidence="7" id="KW-0378">Hydrolase</keyword>
<keyword evidence="15" id="KW-1185">Reference proteome</keyword>
<sequence>MWPSISAFRSFSNIACPSGSKCNLPNCIFSHEVPKPQIIRSSPVRNVAAPEHEPDTKRQKLNDGTKEPVAQIAPVEPPKAIFVGSLVSKVTTPTTNKDTTSIDSVPPTPGKATHTLPKSTVRPVSPPTTVTATKSAPKPDAPVALMPRKLTKEPVPFTKRLTLLKALHTYMKPQNDKIARASKPEIKALYLPPNQLNKLAVDEEEKLALTNPSVYENLLKQRLVRLKGMTPEVWVKERMEAEAKERGDAPKKPKPKKVDTGLTPKEEITFLSMLTCPQDGLDNHGYVTQLPSDDDLKEAELTQTSAAFWEACDRCSTRFQVFPDRREEDGALTTGGECKHHWGKRIFGKKVKGAAPEPTRLSCCNETVGSTGCITHETHVFKISDPKRLALVMPFVETPENDKAPPRTAVCFDCEMGYTTRGLELMRLTVVAWPMHKPIIDVLVRPIGHILDVNTRFSGITAEQFLNAKPYDPENPTPIRKDLRIVESPYEARALFLSHITRNTPVLGHALENDLNTVRLIHPTIIDTVLLYPTRNGLPYRHGLRTLAKWHLDQDIQQGGAAGHDSYEDARTTGELVRFKIKEKWKSMKDDGWTIKDDGVFPPMPSGTPPPNAVQAPAAPSMVPVAATAAMAGKPAEKRKIEIIQHGDDDEGPPAKKVA</sequence>
<dbReference type="SMART" id="SM00479">
    <property type="entry name" value="EXOIII"/>
    <property type="match status" value="1"/>
</dbReference>
<keyword evidence="5" id="KW-0698">rRNA processing</keyword>
<dbReference type="GO" id="GO:0005634">
    <property type="term" value="C:nucleus"/>
    <property type="evidence" value="ECO:0007669"/>
    <property type="project" value="UniProtKB-SubCell"/>
</dbReference>
<dbReference type="CDD" id="cd06145">
    <property type="entry name" value="REX1_like"/>
    <property type="match status" value="1"/>
</dbReference>
<dbReference type="InterPro" id="IPR047021">
    <property type="entry name" value="REXO1/3/4-like"/>
</dbReference>
<dbReference type="InterPro" id="IPR036397">
    <property type="entry name" value="RNaseH_sf"/>
</dbReference>
<dbReference type="SUPFAM" id="SSF53098">
    <property type="entry name" value="Ribonuclease H-like"/>
    <property type="match status" value="1"/>
</dbReference>
<evidence type="ECO:0000256" key="3">
    <source>
        <dbReference type="ARBA" id="ARBA00006357"/>
    </source>
</evidence>
<reference evidence="14" key="1">
    <citation type="journal article" date="2020" name="Stud. Mycol.">
        <title>101 Dothideomycetes genomes: a test case for predicting lifestyles and emergence of pathogens.</title>
        <authorList>
            <person name="Haridas S."/>
            <person name="Albert R."/>
            <person name="Binder M."/>
            <person name="Bloem J."/>
            <person name="Labutti K."/>
            <person name="Salamov A."/>
            <person name="Andreopoulos B."/>
            <person name="Baker S."/>
            <person name="Barry K."/>
            <person name="Bills G."/>
            <person name="Bluhm B."/>
            <person name="Cannon C."/>
            <person name="Castanera R."/>
            <person name="Culley D."/>
            <person name="Daum C."/>
            <person name="Ezra D."/>
            <person name="Gonzalez J."/>
            <person name="Henrissat B."/>
            <person name="Kuo A."/>
            <person name="Liang C."/>
            <person name="Lipzen A."/>
            <person name="Lutzoni F."/>
            <person name="Magnuson J."/>
            <person name="Mondo S."/>
            <person name="Nolan M."/>
            <person name="Ohm R."/>
            <person name="Pangilinan J."/>
            <person name="Park H.-J."/>
            <person name="Ramirez L."/>
            <person name="Alfaro M."/>
            <person name="Sun H."/>
            <person name="Tritt A."/>
            <person name="Yoshinaga Y."/>
            <person name="Zwiers L.-H."/>
            <person name="Turgeon B."/>
            <person name="Goodwin S."/>
            <person name="Spatafora J."/>
            <person name="Crous P."/>
            <person name="Grigoriev I."/>
        </authorList>
    </citation>
    <scope>NUCLEOTIDE SEQUENCE</scope>
    <source>
        <strain evidence="14">CBS 113818</strain>
    </source>
</reference>
<protein>
    <recommendedName>
        <fullName evidence="11">RNA exonuclease 3</fullName>
    </recommendedName>
</protein>
<evidence type="ECO:0000313" key="15">
    <source>
        <dbReference type="Proteomes" id="UP000799424"/>
    </source>
</evidence>
<evidence type="ECO:0000256" key="4">
    <source>
        <dbReference type="ARBA" id="ARBA00022490"/>
    </source>
</evidence>
<feature type="domain" description="Exonuclease" evidence="13">
    <location>
        <begin position="408"/>
        <end position="586"/>
    </location>
</feature>
<evidence type="ECO:0000256" key="1">
    <source>
        <dbReference type="ARBA" id="ARBA00004123"/>
    </source>
</evidence>
<dbReference type="GO" id="GO:0006364">
    <property type="term" value="P:rRNA processing"/>
    <property type="evidence" value="ECO:0007669"/>
    <property type="project" value="UniProtKB-KW"/>
</dbReference>
<evidence type="ECO:0000313" key="14">
    <source>
        <dbReference type="EMBL" id="KAF2822252.1"/>
    </source>
</evidence>
<evidence type="ECO:0000256" key="2">
    <source>
        <dbReference type="ARBA" id="ARBA00004496"/>
    </source>
</evidence>
<evidence type="ECO:0000259" key="13">
    <source>
        <dbReference type="SMART" id="SM00479"/>
    </source>
</evidence>
<evidence type="ECO:0000256" key="9">
    <source>
        <dbReference type="ARBA" id="ARBA00023242"/>
    </source>
</evidence>
<accession>A0A6A6ZME6</accession>
<evidence type="ECO:0000256" key="7">
    <source>
        <dbReference type="ARBA" id="ARBA00022801"/>
    </source>
</evidence>
<gene>
    <name evidence="14" type="ORF">CC86DRAFT_97702</name>
</gene>
<feature type="compositionally biased region" description="Basic and acidic residues" evidence="12">
    <location>
        <begin position="635"/>
        <end position="647"/>
    </location>
</feature>
<evidence type="ECO:0000256" key="11">
    <source>
        <dbReference type="ARBA" id="ARBA00039985"/>
    </source>
</evidence>
<keyword evidence="9" id="KW-0539">Nucleus</keyword>
<dbReference type="GO" id="GO:0003676">
    <property type="term" value="F:nucleic acid binding"/>
    <property type="evidence" value="ECO:0007669"/>
    <property type="project" value="InterPro"/>
</dbReference>
<dbReference type="FunFam" id="3.30.420.10:FF:000109">
    <property type="entry name" value="RNA exonuclease 3"/>
    <property type="match status" value="1"/>
</dbReference>
<dbReference type="PANTHER" id="PTHR12801:SF112">
    <property type="entry name" value="RNA EXONUCLEASE 3"/>
    <property type="match status" value="1"/>
</dbReference>
<dbReference type="GO" id="GO:0005737">
    <property type="term" value="C:cytoplasm"/>
    <property type="evidence" value="ECO:0007669"/>
    <property type="project" value="UniProtKB-SubCell"/>
</dbReference>
<comment type="subcellular location">
    <subcellularLocation>
        <location evidence="2">Cytoplasm</location>
    </subcellularLocation>
    <subcellularLocation>
        <location evidence="1">Nucleus</location>
    </subcellularLocation>
</comment>
<keyword evidence="4" id="KW-0963">Cytoplasm</keyword>
<comment type="similarity">
    <text evidence="3">Belongs to the REXO1/REXO3 family.</text>
</comment>
<dbReference type="Proteomes" id="UP000799424">
    <property type="component" value="Unassembled WGS sequence"/>
</dbReference>
<dbReference type="PANTHER" id="PTHR12801">
    <property type="entry name" value="RNA EXONUCLEASE REXO1 / RECO3 FAMILY MEMBER-RELATED"/>
    <property type="match status" value="1"/>
</dbReference>
<dbReference type="InterPro" id="IPR012337">
    <property type="entry name" value="RNaseH-like_sf"/>
</dbReference>
<feature type="region of interest" description="Disordered" evidence="12">
    <location>
        <begin position="92"/>
        <end position="140"/>
    </location>
</feature>
<dbReference type="OrthoDB" id="3996471at2759"/>
<proteinExistence type="inferred from homology"/>
<feature type="region of interest" description="Disordered" evidence="12">
    <location>
        <begin position="44"/>
        <end position="66"/>
    </location>
</feature>
<dbReference type="GO" id="GO:0004527">
    <property type="term" value="F:exonuclease activity"/>
    <property type="evidence" value="ECO:0007669"/>
    <property type="project" value="UniProtKB-KW"/>
</dbReference>
<keyword evidence="8" id="KW-0269">Exonuclease</keyword>
<dbReference type="InterPro" id="IPR034922">
    <property type="entry name" value="REX1-like_exo"/>
</dbReference>
<dbReference type="Gene3D" id="3.30.420.10">
    <property type="entry name" value="Ribonuclease H-like superfamily/Ribonuclease H"/>
    <property type="match status" value="1"/>
</dbReference>
<dbReference type="InterPro" id="IPR013520">
    <property type="entry name" value="Ribonucl_H"/>
</dbReference>
<feature type="compositionally biased region" description="Basic and acidic residues" evidence="12">
    <location>
        <begin position="50"/>
        <end position="66"/>
    </location>
</feature>
<feature type="region of interest" description="Disordered" evidence="12">
    <location>
        <begin position="241"/>
        <end position="261"/>
    </location>
</feature>
<evidence type="ECO:0000256" key="12">
    <source>
        <dbReference type="SAM" id="MobiDB-lite"/>
    </source>
</evidence>